<evidence type="ECO:0000256" key="5">
    <source>
        <dbReference type="ARBA" id="ARBA00023136"/>
    </source>
</evidence>
<name>A0ABT2JIH0_9PSEU</name>
<dbReference type="InterPro" id="IPR005496">
    <property type="entry name" value="Integral_membrane_TerC"/>
</dbReference>
<comment type="similarity">
    <text evidence="2">Belongs to the TerC family.</text>
</comment>
<evidence type="ECO:0000256" key="6">
    <source>
        <dbReference type="SAM" id="MobiDB-lite"/>
    </source>
</evidence>
<feature type="transmembrane region" description="Helical" evidence="7">
    <location>
        <begin position="301"/>
        <end position="319"/>
    </location>
</feature>
<keyword evidence="5 7" id="KW-0472">Membrane</keyword>
<dbReference type="PANTHER" id="PTHR30238:SF0">
    <property type="entry name" value="THYLAKOID MEMBRANE PROTEIN TERC, CHLOROPLASTIC"/>
    <property type="match status" value="1"/>
</dbReference>
<feature type="transmembrane region" description="Helical" evidence="7">
    <location>
        <begin position="103"/>
        <end position="125"/>
    </location>
</feature>
<dbReference type="RefSeq" id="WP_260194924.1">
    <property type="nucleotide sequence ID" value="NZ_JAFFZE010000023.1"/>
</dbReference>
<evidence type="ECO:0000256" key="1">
    <source>
        <dbReference type="ARBA" id="ARBA00004141"/>
    </source>
</evidence>
<evidence type="ECO:0000256" key="7">
    <source>
        <dbReference type="SAM" id="Phobius"/>
    </source>
</evidence>
<feature type="compositionally biased region" description="Low complexity" evidence="6">
    <location>
        <begin position="342"/>
        <end position="360"/>
    </location>
</feature>
<proteinExistence type="inferred from homology"/>
<dbReference type="PANTHER" id="PTHR30238">
    <property type="entry name" value="MEMBRANE BOUND PREDICTED REDOX MODULATOR"/>
    <property type="match status" value="1"/>
</dbReference>
<evidence type="ECO:0000313" key="9">
    <source>
        <dbReference type="Proteomes" id="UP001156441"/>
    </source>
</evidence>
<dbReference type="Pfam" id="PF03741">
    <property type="entry name" value="TerC"/>
    <property type="match status" value="1"/>
</dbReference>
<dbReference type="Proteomes" id="UP001156441">
    <property type="component" value="Unassembled WGS sequence"/>
</dbReference>
<keyword evidence="3 7" id="KW-0812">Transmembrane</keyword>
<feature type="transmembrane region" description="Helical" evidence="7">
    <location>
        <begin position="76"/>
        <end position="96"/>
    </location>
</feature>
<feature type="transmembrane region" description="Helical" evidence="7">
    <location>
        <begin position="38"/>
        <end position="64"/>
    </location>
</feature>
<comment type="caution">
    <text evidence="8">The sequence shown here is derived from an EMBL/GenBank/DDBJ whole genome shotgun (WGS) entry which is preliminary data.</text>
</comment>
<feature type="transmembrane region" description="Helical" evidence="7">
    <location>
        <begin position="227"/>
        <end position="248"/>
    </location>
</feature>
<feature type="transmembrane region" description="Helical" evidence="7">
    <location>
        <begin position="6"/>
        <end position="26"/>
    </location>
</feature>
<comment type="subcellular location">
    <subcellularLocation>
        <location evidence="1">Membrane</location>
        <topology evidence="1">Multi-pass membrane protein</topology>
    </subcellularLocation>
</comment>
<gene>
    <name evidence="8" type="ORF">JT362_28315</name>
</gene>
<feature type="transmembrane region" description="Helical" evidence="7">
    <location>
        <begin position="198"/>
        <end position="221"/>
    </location>
</feature>
<dbReference type="EMBL" id="JAFFZE010000023">
    <property type="protein sequence ID" value="MCT2587034.1"/>
    <property type="molecule type" value="Genomic_DNA"/>
</dbReference>
<accession>A0ABT2JIH0</accession>
<reference evidence="8 9" key="1">
    <citation type="submission" date="2021-02" db="EMBL/GenBank/DDBJ databases">
        <title>Actinophytocola xerophila sp. nov., isolated from soil of cotton cropping field.</title>
        <authorList>
            <person name="Huang R."/>
            <person name="Chen X."/>
            <person name="Ge X."/>
            <person name="Liu W."/>
        </authorList>
    </citation>
    <scope>NUCLEOTIDE SEQUENCE [LARGE SCALE GENOMIC DNA]</scope>
    <source>
        <strain evidence="8 9">S1-96</strain>
    </source>
</reference>
<feature type="transmembrane region" description="Helical" evidence="7">
    <location>
        <begin position="255"/>
        <end position="275"/>
    </location>
</feature>
<evidence type="ECO:0000256" key="3">
    <source>
        <dbReference type="ARBA" id="ARBA00022692"/>
    </source>
</evidence>
<sequence>MNVPVWIWLATVAGLIVLLAIDLVIVDRKPHEVTVGEAGRWVAFYIGCAVLFGVGILVFSGGTYAGEYFAGYITEYSLSVDNLFIFLVIMSAFKVPAIHQHKVLLIGIVMALVLRGIFIAVGAAAISQFSWIFYVFGAFLVYTAIKLSKSNIGKESEDEEYEENRVTKWARKLFPVTEDYHDGKIFTKIDAKRYATPMFIVMIAIGSADLMFAVDSIPAIFGLTKEPFLVFAANAFALMGLRQLYFLLGGLIKRLVYLSVGLGVILAFIGVKMILEALHTNTLPFINGGEHVSVPTVGIEVSLPVIIGVLIITAVASLLKTRKDGRRETATGPDAPAPAPHGTPTTMGAPAEPEANPAADEPQEAEHADRRK</sequence>
<feature type="transmembrane region" description="Helical" evidence="7">
    <location>
        <begin position="131"/>
        <end position="148"/>
    </location>
</feature>
<dbReference type="NCBIfam" id="TIGR03718">
    <property type="entry name" value="R_switched_Alx"/>
    <property type="match status" value="1"/>
</dbReference>
<organism evidence="8 9">
    <name type="scientific">Actinophytocola gossypii</name>
    <dbReference type="NCBI Taxonomy" id="2812003"/>
    <lineage>
        <taxon>Bacteria</taxon>
        <taxon>Bacillati</taxon>
        <taxon>Actinomycetota</taxon>
        <taxon>Actinomycetes</taxon>
        <taxon>Pseudonocardiales</taxon>
        <taxon>Pseudonocardiaceae</taxon>
    </lineage>
</organism>
<protein>
    <submittedName>
        <fullName evidence="8">TerC family protein</fullName>
    </submittedName>
</protein>
<dbReference type="InterPro" id="IPR022369">
    <property type="entry name" value="Integral_membrane_TerC_rswitch"/>
</dbReference>
<feature type="region of interest" description="Disordered" evidence="6">
    <location>
        <begin position="323"/>
        <end position="372"/>
    </location>
</feature>
<evidence type="ECO:0000256" key="4">
    <source>
        <dbReference type="ARBA" id="ARBA00022989"/>
    </source>
</evidence>
<evidence type="ECO:0000313" key="8">
    <source>
        <dbReference type="EMBL" id="MCT2587034.1"/>
    </source>
</evidence>
<keyword evidence="4 7" id="KW-1133">Transmembrane helix</keyword>
<keyword evidence="9" id="KW-1185">Reference proteome</keyword>
<evidence type="ECO:0000256" key="2">
    <source>
        <dbReference type="ARBA" id="ARBA00007511"/>
    </source>
</evidence>